<evidence type="ECO:0000256" key="2">
    <source>
        <dbReference type="ARBA" id="ARBA00022801"/>
    </source>
</evidence>
<evidence type="ECO:0000256" key="6">
    <source>
        <dbReference type="SAM" id="MobiDB-lite"/>
    </source>
</evidence>
<gene>
    <name evidence="8" type="ORF">ACEWY4_020352</name>
</gene>
<feature type="compositionally biased region" description="Basic and acidic residues" evidence="6">
    <location>
        <begin position="221"/>
        <end position="236"/>
    </location>
</feature>
<dbReference type="Proteomes" id="UP001591681">
    <property type="component" value="Unassembled WGS sequence"/>
</dbReference>
<evidence type="ECO:0000256" key="4">
    <source>
        <dbReference type="ARBA" id="ARBA00023157"/>
    </source>
</evidence>
<dbReference type="PROSITE" id="PS00137">
    <property type="entry name" value="SUBTILASE_HIS"/>
    <property type="match status" value="1"/>
</dbReference>
<dbReference type="GO" id="GO:0008236">
    <property type="term" value="F:serine-type peptidase activity"/>
    <property type="evidence" value="ECO:0007669"/>
    <property type="project" value="UniProtKB-KW"/>
</dbReference>
<keyword evidence="2" id="KW-0378">Hydrolase</keyword>
<dbReference type="InterPro" id="IPR034182">
    <property type="entry name" value="Kexin/furin"/>
</dbReference>
<keyword evidence="4" id="KW-1015">Disulfide bond</keyword>
<accession>A0ABD1JDL4</accession>
<evidence type="ECO:0000256" key="5">
    <source>
        <dbReference type="PROSITE-ProRule" id="PRU01240"/>
    </source>
</evidence>
<dbReference type="InterPro" id="IPR036852">
    <property type="entry name" value="Peptidase_S8/S53_dom_sf"/>
</dbReference>
<dbReference type="PROSITE" id="PS51892">
    <property type="entry name" value="SUBTILASE"/>
    <property type="match status" value="1"/>
</dbReference>
<dbReference type="GO" id="GO:0006508">
    <property type="term" value="P:proteolysis"/>
    <property type="evidence" value="ECO:0007669"/>
    <property type="project" value="UniProtKB-KW"/>
</dbReference>
<comment type="caution">
    <text evidence="5">Lacks conserved residue(s) required for the propagation of feature annotation.</text>
</comment>
<evidence type="ECO:0000313" key="9">
    <source>
        <dbReference type="Proteomes" id="UP001591681"/>
    </source>
</evidence>
<reference evidence="8 9" key="1">
    <citation type="submission" date="2024-09" db="EMBL/GenBank/DDBJ databases">
        <title>A chromosome-level genome assembly of Gray's grenadier anchovy, Coilia grayii.</title>
        <authorList>
            <person name="Fu Z."/>
        </authorList>
    </citation>
    <scope>NUCLEOTIDE SEQUENCE [LARGE SCALE GENOMIC DNA]</scope>
    <source>
        <strain evidence="8">G4</strain>
        <tissue evidence="8">Muscle</tissue>
    </source>
</reference>
<proteinExistence type="inferred from homology"/>
<keyword evidence="3" id="KW-0720">Serine protease</keyword>
<evidence type="ECO:0000313" key="8">
    <source>
        <dbReference type="EMBL" id="KAL2084834.1"/>
    </source>
</evidence>
<feature type="region of interest" description="Disordered" evidence="6">
    <location>
        <begin position="211"/>
        <end position="243"/>
    </location>
</feature>
<dbReference type="InterPro" id="IPR000209">
    <property type="entry name" value="Peptidase_S8/S53_dom"/>
</dbReference>
<dbReference type="PANTHER" id="PTHR42884">
    <property type="entry name" value="PROPROTEIN CONVERTASE SUBTILISIN/KEXIN-RELATED"/>
    <property type="match status" value="1"/>
</dbReference>
<dbReference type="SUPFAM" id="SSF52743">
    <property type="entry name" value="Subtilisin-like"/>
    <property type="match status" value="1"/>
</dbReference>
<evidence type="ECO:0000256" key="3">
    <source>
        <dbReference type="ARBA" id="ARBA00022825"/>
    </source>
</evidence>
<feature type="domain" description="Peptidase S8/S53" evidence="7">
    <location>
        <begin position="28"/>
        <end position="197"/>
    </location>
</feature>
<organism evidence="8 9">
    <name type="scientific">Coilia grayii</name>
    <name type="common">Gray's grenadier anchovy</name>
    <dbReference type="NCBI Taxonomy" id="363190"/>
    <lineage>
        <taxon>Eukaryota</taxon>
        <taxon>Metazoa</taxon>
        <taxon>Chordata</taxon>
        <taxon>Craniata</taxon>
        <taxon>Vertebrata</taxon>
        <taxon>Euteleostomi</taxon>
        <taxon>Actinopterygii</taxon>
        <taxon>Neopterygii</taxon>
        <taxon>Teleostei</taxon>
        <taxon>Clupei</taxon>
        <taxon>Clupeiformes</taxon>
        <taxon>Clupeoidei</taxon>
        <taxon>Engraulidae</taxon>
        <taxon>Coilinae</taxon>
        <taxon>Coilia</taxon>
    </lineage>
</organism>
<evidence type="ECO:0000256" key="1">
    <source>
        <dbReference type="ARBA" id="ARBA00022670"/>
    </source>
</evidence>
<sequence>MIMLFSPQEPYASFDLRGAHGLSHDPMPLRDAESGHGTRCAGEVAMEANNSYCGVGIAYNARVGGIRLLDGPVTDAMEASALSFNSPFIDIYICSWGPRDDGAEMGGPAQLAEKALLLGTQKGRGGKGNIFVWASGNGGGQGDHCGADGYINSIYTIAIGGITHAGEPPSFSEPCPATMAVTLTGGNPRSLPMKPLMMFGQRRVTAKSPATVQYAGSSPPGREERRACGKGGRDGGMKGGGGGGQKVWPFSGEGKLELEIWLLALQWSH</sequence>
<dbReference type="CDD" id="cd04059">
    <property type="entry name" value="Peptidases_S8_Protein_convertases_Kexins_Furin-like"/>
    <property type="match status" value="1"/>
</dbReference>
<comment type="similarity">
    <text evidence="5">Belongs to the peptidase S8 family.</text>
</comment>
<comment type="caution">
    <text evidence="8">The sequence shown here is derived from an EMBL/GenBank/DDBJ whole genome shotgun (WGS) entry which is preliminary data.</text>
</comment>
<keyword evidence="1" id="KW-0645">Protease</keyword>
<evidence type="ECO:0000259" key="7">
    <source>
        <dbReference type="Pfam" id="PF00082"/>
    </source>
</evidence>
<protein>
    <recommendedName>
        <fullName evidence="7">Peptidase S8/S53 domain-containing protein</fullName>
    </recommendedName>
</protein>
<name>A0ABD1JDL4_9TELE</name>
<keyword evidence="9" id="KW-1185">Reference proteome</keyword>
<dbReference type="PANTHER" id="PTHR42884:SF23">
    <property type="entry name" value="FURIN-LIKE PROTEASE 2"/>
    <property type="match status" value="1"/>
</dbReference>
<dbReference type="Gene3D" id="3.40.50.200">
    <property type="entry name" value="Peptidase S8/S53 domain"/>
    <property type="match status" value="1"/>
</dbReference>
<dbReference type="AlphaFoldDB" id="A0ABD1JDL4"/>
<dbReference type="EMBL" id="JBHFQA010000017">
    <property type="protein sequence ID" value="KAL2084834.1"/>
    <property type="molecule type" value="Genomic_DNA"/>
</dbReference>
<dbReference type="InterPro" id="IPR022398">
    <property type="entry name" value="Peptidase_S8_His-AS"/>
</dbReference>
<dbReference type="Pfam" id="PF00082">
    <property type="entry name" value="Peptidase_S8"/>
    <property type="match status" value="1"/>
</dbReference>